<evidence type="ECO:0000313" key="4">
    <source>
        <dbReference type="Proteomes" id="UP001443914"/>
    </source>
</evidence>
<dbReference type="InterPro" id="IPR036869">
    <property type="entry name" value="J_dom_sf"/>
</dbReference>
<name>A0AAW1GIG8_SAPOF</name>
<dbReference type="EMBL" id="JBDFQZ010000014">
    <property type="protein sequence ID" value="KAK9664545.1"/>
    <property type="molecule type" value="Genomic_DNA"/>
</dbReference>
<protein>
    <recommendedName>
        <fullName evidence="2">J domain-containing protein</fullName>
    </recommendedName>
</protein>
<dbReference type="SMART" id="SM00271">
    <property type="entry name" value="DnaJ"/>
    <property type="match status" value="1"/>
</dbReference>
<feature type="compositionally biased region" description="Basic and acidic residues" evidence="1">
    <location>
        <begin position="183"/>
        <end position="194"/>
    </location>
</feature>
<evidence type="ECO:0000259" key="2">
    <source>
        <dbReference type="PROSITE" id="PS50076"/>
    </source>
</evidence>
<dbReference type="AlphaFoldDB" id="A0AAW1GIG8"/>
<dbReference type="CDD" id="cd06257">
    <property type="entry name" value="DnaJ"/>
    <property type="match status" value="1"/>
</dbReference>
<keyword evidence="4" id="KW-1185">Reference proteome</keyword>
<dbReference type="GO" id="GO:0009507">
    <property type="term" value="C:chloroplast"/>
    <property type="evidence" value="ECO:0007669"/>
    <property type="project" value="TreeGrafter"/>
</dbReference>
<evidence type="ECO:0000256" key="1">
    <source>
        <dbReference type="SAM" id="MobiDB-lite"/>
    </source>
</evidence>
<dbReference type="PRINTS" id="PR00625">
    <property type="entry name" value="JDOMAIN"/>
</dbReference>
<gene>
    <name evidence="3" type="ORF">RND81_14G050200</name>
</gene>
<dbReference type="InterPro" id="IPR053232">
    <property type="entry name" value="DnaJ_C/III_chloroplastic"/>
</dbReference>
<dbReference type="PANTHER" id="PTHR45090:SF4">
    <property type="entry name" value="J DOMAIN-CONTAINING PROTEIN"/>
    <property type="match status" value="1"/>
</dbReference>
<dbReference type="Proteomes" id="UP001443914">
    <property type="component" value="Unassembled WGS sequence"/>
</dbReference>
<dbReference type="PANTHER" id="PTHR45090">
    <property type="entry name" value="CHAPERONE PROTEIN DNAJ 20 CHLOROPLASTIC"/>
    <property type="match status" value="1"/>
</dbReference>
<dbReference type="Pfam" id="PF00226">
    <property type="entry name" value="DnaJ"/>
    <property type="match status" value="1"/>
</dbReference>
<comment type="caution">
    <text evidence="3">The sequence shown here is derived from an EMBL/GenBank/DDBJ whole genome shotgun (WGS) entry which is preliminary data.</text>
</comment>
<dbReference type="InterPro" id="IPR018253">
    <property type="entry name" value="DnaJ_domain_CS"/>
</dbReference>
<accession>A0AAW1GIG8</accession>
<evidence type="ECO:0000313" key="3">
    <source>
        <dbReference type="EMBL" id="KAK9664545.1"/>
    </source>
</evidence>
<feature type="domain" description="J" evidence="2">
    <location>
        <begin position="77"/>
        <end position="144"/>
    </location>
</feature>
<dbReference type="SUPFAM" id="SSF46565">
    <property type="entry name" value="Chaperone J-domain"/>
    <property type="match status" value="1"/>
</dbReference>
<sequence>MGCHTILSSYTAAATTTAATFSFTSTLTTTTAATPSQFSTSVSFQTRPMKPLFGSSFRTRAVITEDMIISKPVTEMSFYELLGIPETGTLPEIKQAYKRLARVYHPDVSPPERVKEHTERFIRIQDAYETLSDPNRRALYDFNQSCGLHLAFSAKNNVYPGDHEETGDKKNWTYRWQSQVSELKRRSMNNDHRRNTSSWGARMRRQNHHH</sequence>
<dbReference type="InterPro" id="IPR001623">
    <property type="entry name" value="DnaJ_domain"/>
</dbReference>
<organism evidence="3 4">
    <name type="scientific">Saponaria officinalis</name>
    <name type="common">Common soapwort</name>
    <name type="synonym">Lychnis saponaria</name>
    <dbReference type="NCBI Taxonomy" id="3572"/>
    <lineage>
        <taxon>Eukaryota</taxon>
        <taxon>Viridiplantae</taxon>
        <taxon>Streptophyta</taxon>
        <taxon>Embryophyta</taxon>
        <taxon>Tracheophyta</taxon>
        <taxon>Spermatophyta</taxon>
        <taxon>Magnoliopsida</taxon>
        <taxon>eudicotyledons</taxon>
        <taxon>Gunneridae</taxon>
        <taxon>Pentapetalae</taxon>
        <taxon>Caryophyllales</taxon>
        <taxon>Caryophyllaceae</taxon>
        <taxon>Caryophylleae</taxon>
        <taxon>Saponaria</taxon>
    </lineage>
</organism>
<dbReference type="PROSITE" id="PS00636">
    <property type="entry name" value="DNAJ_1"/>
    <property type="match status" value="1"/>
</dbReference>
<reference evidence="3" key="1">
    <citation type="submission" date="2024-03" db="EMBL/GenBank/DDBJ databases">
        <title>WGS assembly of Saponaria officinalis var. Norfolk2.</title>
        <authorList>
            <person name="Jenkins J."/>
            <person name="Shu S."/>
            <person name="Grimwood J."/>
            <person name="Barry K."/>
            <person name="Goodstein D."/>
            <person name="Schmutz J."/>
            <person name="Leebens-Mack J."/>
            <person name="Osbourn A."/>
        </authorList>
    </citation>
    <scope>NUCLEOTIDE SEQUENCE [LARGE SCALE GENOMIC DNA]</scope>
    <source>
        <strain evidence="3">JIC</strain>
    </source>
</reference>
<proteinExistence type="predicted"/>
<feature type="region of interest" description="Disordered" evidence="1">
    <location>
        <begin position="183"/>
        <end position="210"/>
    </location>
</feature>
<dbReference type="Gene3D" id="1.10.287.110">
    <property type="entry name" value="DnaJ domain"/>
    <property type="match status" value="1"/>
</dbReference>
<dbReference type="PROSITE" id="PS50076">
    <property type="entry name" value="DNAJ_2"/>
    <property type="match status" value="1"/>
</dbReference>